<dbReference type="AlphaFoldDB" id="A0A3B0ACQ8"/>
<evidence type="ECO:0000256" key="2">
    <source>
        <dbReference type="ARBA" id="ARBA00022475"/>
    </source>
</evidence>
<feature type="transmembrane region" description="Helical" evidence="6">
    <location>
        <begin position="6"/>
        <end position="32"/>
    </location>
</feature>
<comment type="caution">
    <text evidence="7">The sequence shown here is derived from an EMBL/GenBank/DDBJ whole genome shotgun (WGS) entry which is preliminary data.</text>
</comment>
<dbReference type="Pfam" id="PF01810">
    <property type="entry name" value="LysE"/>
    <property type="match status" value="1"/>
</dbReference>
<keyword evidence="4 6" id="KW-1133">Transmembrane helix</keyword>
<evidence type="ECO:0000256" key="6">
    <source>
        <dbReference type="SAM" id="Phobius"/>
    </source>
</evidence>
<name>A0A3B0ACQ8_9ACTN</name>
<keyword evidence="8" id="KW-1185">Reference proteome</keyword>
<feature type="transmembrane region" description="Helical" evidence="6">
    <location>
        <begin position="185"/>
        <end position="203"/>
    </location>
</feature>
<evidence type="ECO:0000256" key="3">
    <source>
        <dbReference type="ARBA" id="ARBA00022692"/>
    </source>
</evidence>
<dbReference type="Proteomes" id="UP000279968">
    <property type="component" value="Unassembled WGS sequence"/>
</dbReference>
<dbReference type="RefSeq" id="WP_120777677.1">
    <property type="nucleotide sequence ID" value="NZ_JBHLUP010000009.1"/>
</dbReference>
<dbReference type="PANTHER" id="PTHR30086:SF20">
    <property type="entry name" value="ARGININE EXPORTER PROTEIN ARGO-RELATED"/>
    <property type="match status" value="1"/>
</dbReference>
<keyword evidence="3 6" id="KW-0812">Transmembrane</keyword>
<proteinExistence type="predicted"/>
<sequence length="208" mass="20874">MDVGLVLAFWGVALLLIVVPGADWAFTIAAALAGRVAPAVGGLTVGYAGMTVVVAAGLGALVAGTPAVLTVLTVAGGAYLIWLGARVLATRTGPVPAAGGPGVRERDGGWATVVRGLGVSGLNPKALLLFVALLPQFTDPDGSWPVAVQLGLLGLVFTASCAAFYATMGRFARAVLHARPAAARLVSRLSGLGMVVVGVGLMLERLSH</sequence>
<dbReference type="PANTHER" id="PTHR30086">
    <property type="entry name" value="ARGININE EXPORTER PROTEIN ARGO"/>
    <property type="match status" value="1"/>
</dbReference>
<keyword evidence="5 6" id="KW-0472">Membrane</keyword>
<gene>
    <name evidence="7" type="ORF">D7193_02075</name>
</gene>
<feature type="transmembrane region" description="Helical" evidence="6">
    <location>
        <begin position="39"/>
        <end position="61"/>
    </location>
</feature>
<dbReference type="GO" id="GO:0015171">
    <property type="term" value="F:amino acid transmembrane transporter activity"/>
    <property type="evidence" value="ECO:0007669"/>
    <property type="project" value="TreeGrafter"/>
</dbReference>
<evidence type="ECO:0000256" key="5">
    <source>
        <dbReference type="ARBA" id="ARBA00023136"/>
    </source>
</evidence>
<dbReference type="GO" id="GO:0005886">
    <property type="term" value="C:plasma membrane"/>
    <property type="evidence" value="ECO:0007669"/>
    <property type="project" value="UniProtKB-SubCell"/>
</dbReference>
<protein>
    <submittedName>
        <fullName evidence="7">LysE family translocator</fullName>
    </submittedName>
</protein>
<feature type="transmembrane region" description="Helical" evidence="6">
    <location>
        <begin position="67"/>
        <end position="89"/>
    </location>
</feature>
<keyword evidence="2" id="KW-1003">Cell membrane</keyword>
<evidence type="ECO:0000313" key="8">
    <source>
        <dbReference type="Proteomes" id="UP000279968"/>
    </source>
</evidence>
<organism evidence="7 8">
    <name type="scientific">Micromonospora costi</name>
    <dbReference type="NCBI Taxonomy" id="1530042"/>
    <lineage>
        <taxon>Bacteria</taxon>
        <taxon>Bacillati</taxon>
        <taxon>Actinomycetota</taxon>
        <taxon>Actinomycetes</taxon>
        <taxon>Micromonosporales</taxon>
        <taxon>Micromonosporaceae</taxon>
        <taxon>Micromonospora</taxon>
    </lineage>
</organism>
<evidence type="ECO:0000256" key="4">
    <source>
        <dbReference type="ARBA" id="ARBA00022989"/>
    </source>
</evidence>
<comment type="subcellular location">
    <subcellularLocation>
        <location evidence="1">Cell membrane</location>
        <topology evidence="1">Multi-pass membrane protein</topology>
    </subcellularLocation>
</comment>
<reference evidence="7 8" key="1">
    <citation type="journal article" date="2015" name="Int. J. Syst. Evol. Microbiol.">
        <title>Micromonospora costi sp. nov., isolated from a leaf of Costus speciosus.</title>
        <authorList>
            <person name="Thawai C."/>
        </authorList>
    </citation>
    <scope>NUCLEOTIDE SEQUENCE [LARGE SCALE GENOMIC DNA]</scope>
    <source>
        <strain evidence="7 8">CS1-12</strain>
    </source>
</reference>
<dbReference type="EMBL" id="RBAN01000001">
    <property type="protein sequence ID" value="RKN57487.1"/>
    <property type="molecule type" value="Genomic_DNA"/>
</dbReference>
<dbReference type="OrthoDB" id="9814990at2"/>
<feature type="transmembrane region" description="Helical" evidence="6">
    <location>
        <begin position="146"/>
        <end position="165"/>
    </location>
</feature>
<evidence type="ECO:0000313" key="7">
    <source>
        <dbReference type="EMBL" id="RKN57487.1"/>
    </source>
</evidence>
<dbReference type="InterPro" id="IPR001123">
    <property type="entry name" value="LeuE-type"/>
</dbReference>
<evidence type="ECO:0000256" key="1">
    <source>
        <dbReference type="ARBA" id="ARBA00004651"/>
    </source>
</evidence>
<accession>A0A3B0ACQ8</accession>